<dbReference type="InterPro" id="IPR029060">
    <property type="entry name" value="PIN-like_dom_sf"/>
</dbReference>
<dbReference type="CDD" id="cd09873">
    <property type="entry name" value="PIN_Pae0151-like"/>
    <property type="match status" value="1"/>
</dbReference>
<evidence type="ECO:0000256" key="1">
    <source>
        <dbReference type="ARBA" id="ARBA00022842"/>
    </source>
</evidence>
<dbReference type="PANTHER" id="PTHR35901">
    <property type="entry name" value="RIBONUCLEASE VAPC3"/>
    <property type="match status" value="1"/>
</dbReference>
<accession>A0A1J5HZX5</accession>
<dbReference type="InterPro" id="IPR002716">
    <property type="entry name" value="PIN_dom"/>
</dbReference>
<organism evidence="3 4">
    <name type="scientific">Candidatus Roizmanbacteria bacterium CG2_30_33_16</name>
    <dbReference type="NCBI Taxonomy" id="1805340"/>
    <lineage>
        <taxon>Bacteria</taxon>
        <taxon>Candidatus Roizmaniibacteriota</taxon>
    </lineage>
</organism>
<dbReference type="SUPFAM" id="SSF88723">
    <property type="entry name" value="PIN domain-like"/>
    <property type="match status" value="1"/>
</dbReference>
<dbReference type="PANTHER" id="PTHR35901:SF1">
    <property type="entry name" value="EXONUCLEASE VAPC9"/>
    <property type="match status" value="1"/>
</dbReference>
<dbReference type="InterPro" id="IPR044153">
    <property type="entry name" value="PIN_Pae0151-like"/>
</dbReference>
<proteinExistence type="predicted"/>
<evidence type="ECO:0000313" key="3">
    <source>
        <dbReference type="EMBL" id="OIP86391.1"/>
    </source>
</evidence>
<gene>
    <name evidence="3" type="ORF">AUK04_00695</name>
</gene>
<comment type="caution">
    <text evidence="3">The sequence shown here is derived from an EMBL/GenBank/DDBJ whole genome shotgun (WGS) entry which is preliminary data.</text>
</comment>
<dbReference type="InterPro" id="IPR051619">
    <property type="entry name" value="TypeII_TA_RNase_PINc/VapC"/>
</dbReference>
<evidence type="ECO:0000313" key="4">
    <source>
        <dbReference type="Proteomes" id="UP000183758"/>
    </source>
</evidence>
<name>A0A1J5HZX5_9BACT</name>
<dbReference type="Proteomes" id="UP000183758">
    <property type="component" value="Unassembled WGS sequence"/>
</dbReference>
<evidence type="ECO:0000259" key="2">
    <source>
        <dbReference type="Pfam" id="PF01850"/>
    </source>
</evidence>
<sequence>MKQQILVIDSSVAIKWLHQENENDIDLVDRIMKKAQNNLIELVMPELSKYEISNALLYKKLELPILLRLCERFYTLPLKFIPEDLSVAEMTMEIAYQNNMTYYDASFIALAKKMSGSLVTANQKHQKKKIKGIKILALKDYW</sequence>
<dbReference type="AlphaFoldDB" id="A0A1J5HZX5"/>
<protein>
    <recommendedName>
        <fullName evidence="2">PIN domain-containing protein</fullName>
    </recommendedName>
</protein>
<dbReference type="Pfam" id="PF01850">
    <property type="entry name" value="PIN"/>
    <property type="match status" value="1"/>
</dbReference>
<dbReference type="Gene3D" id="3.40.50.1010">
    <property type="entry name" value="5'-nuclease"/>
    <property type="match status" value="1"/>
</dbReference>
<feature type="domain" description="PIN" evidence="2">
    <location>
        <begin position="7"/>
        <end position="128"/>
    </location>
</feature>
<reference evidence="3 4" key="1">
    <citation type="journal article" date="2016" name="Environ. Microbiol.">
        <title>Genomic resolution of a cold subsurface aquifer community provides metabolic insights for novel microbes adapted to high CO concentrations.</title>
        <authorList>
            <person name="Probst A.J."/>
            <person name="Castelle C.J."/>
            <person name="Singh A."/>
            <person name="Brown C.T."/>
            <person name="Anantharaman K."/>
            <person name="Sharon I."/>
            <person name="Hug L.A."/>
            <person name="Burstein D."/>
            <person name="Emerson J.B."/>
            <person name="Thomas B.C."/>
            <person name="Banfield J.F."/>
        </authorList>
    </citation>
    <scope>NUCLEOTIDE SEQUENCE [LARGE SCALE GENOMIC DNA]</scope>
    <source>
        <strain evidence="3">CG2_30_33_16</strain>
    </source>
</reference>
<keyword evidence="1" id="KW-0460">Magnesium</keyword>
<dbReference type="EMBL" id="MNZM01000016">
    <property type="protein sequence ID" value="OIP86391.1"/>
    <property type="molecule type" value="Genomic_DNA"/>
</dbReference>